<dbReference type="EMBL" id="CP033898">
    <property type="protein sequence ID" value="AZA09509.1"/>
    <property type="molecule type" value="Genomic_DNA"/>
</dbReference>
<dbReference type="OrthoDB" id="3177877at2"/>
<name>A0A3G6IUT1_9CORY</name>
<feature type="coiled-coil region" evidence="1">
    <location>
        <begin position="466"/>
        <end position="515"/>
    </location>
</feature>
<keyword evidence="4" id="KW-1185">Reference proteome</keyword>
<feature type="coiled-coil region" evidence="1">
    <location>
        <begin position="236"/>
        <end position="328"/>
    </location>
</feature>
<feature type="coiled-coil region" evidence="1">
    <location>
        <begin position="356"/>
        <end position="386"/>
    </location>
</feature>
<dbReference type="Gene3D" id="3.40.50.300">
    <property type="entry name" value="P-loop containing nucleotide triphosphate hydrolases"/>
    <property type="match status" value="2"/>
</dbReference>
<feature type="domain" description="Rad50/SbcC-type AAA" evidence="2">
    <location>
        <begin position="5"/>
        <end position="311"/>
    </location>
</feature>
<dbReference type="RefSeq" id="WP_123960426.1">
    <property type="nucleotide sequence ID" value="NZ_CP033898.1"/>
</dbReference>
<accession>A0A3G6IUT1</accession>
<dbReference type="InterPro" id="IPR038729">
    <property type="entry name" value="Rad50/SbcC_AAA"/>
</dbReference>
<gene>
    <name evidence="3" type="ORF">CPPEL_06995</name>
</gene>
<dbReference type="InterPro" id="IPR027417">
    <property type="entry name" value="P-loop_NTPase"/>
</dbReference>
<organism evidence="3 4">
    <name type="scientific">Corynebacterium pseudopelargi</name>
    <dbReference type="NCBI Taxonomy" id="2080757"/>
    <lineage>
        <taxon>Bacteria</taxon>
        <taxon>Bacillati</taxon>
        <taxon>Actinomycetota</taxon>
        <taxon>Actinomycetes</taxon>
        <taxon>Mycobacteriales</taxon>
        <taxon>Corynebacteriaceae</taxon>
        <taxon>Corynebacterium</taxon>
    </lineage>
</organism>
<dbReference type="SUPFAM" id="SSF52540">
    <property type="entry name" value="P-loop containing nucleoside triphosphate hydrolases"/>
    <property type="match status" value="1"/>
</dbReference>
<keyword evidence="1" id="KW-0175">Coiled coil</keyword>
<feature type="coiled-coil region" evidence="1">
    <location>
        <begin position="585"/>
        <end position="635"/>
    </location>
</feature>
<dbReference type="KEGG" id="cpso:CPPEL_06995"/>
<proteinExistence type="predicted"/>
<evidence type="ECO:0000259" key="2">
    <source>
        <dbReference type="Pfam" id="PF13476"/>
    </source>
</evidence>
<reference evidence="3 4" key="1">
    <citation type="submission" date="2018-11" db="EMBL/GenBank/DDBJ databases">
        <authorList>
            <person name="Kleinhagauer T."/>
            <person name="Glaeser S.P."/>
            <person name="Spergser J."/>
            <person name="Ruckert C."/>
            <person name="Kaempfer P."/>
            <person name="Busse H.-J."/>
        </authorList>
    </citation>
    <scope>NUCLEOTIDE SEQUENCE [LARGE SCALE GENOMIC DNA]</scope>
    <source>
        <strain evidence="3 4">812CH</strain>
    </source>
</reference>
<dbReference type="AlphaFoldDB" id="A0A3G6IUT1"/>
<sequence length="865" mass="96372">MIFHKIHIRNAAKVAEFKLEDIPNHGVVVIDGENEAGKSTIIELIRHALFTKSTSKSQDIEAFRPLARDEGPEISLELTMGQHRLLLHKRWLKKPVEELKALEGPLKGQQWTATEAANRLKALVEGEANDPELFEALFVSQEKLDADMKAAGIPSLQAMLNHDDADAFDEDTELLAKLGKRYSATFTATGRPKAGSALQTAIKAVEEAEEWNNTASDQFKQIEARVDLVDKTKPEILALEQRLPQAEKELQEKEQEYRSMKQAQDELEGLKQRHADALALLEAAKRELEQRKELKQSLEQQQLQCQELEQERKDKAALQQQEQLKVEEVAAALKACREQIAQLSSSIEKRSAALRLIEQHEELQHLREQRTQLEKLEKRQISLESVPNVTQAMVDAVADAQAALRSARAVNESQSAQLRLHAQTPTTIALNGQEHTVDQEQRFAVTEAIELEIDGVEISVEPGAGSEASAQAVKEAERALEQALQDTPAKDFEQLRELRNSREDAESELHQVRLERAGILGQREESEVAQRQAELELALQGVDIPEQCEDDREALGEELLALQAEEAGLVERREALSSRPAQRALDGIEAKVEHAQALVQGLKKDVEKAESKQATEQLEQQLSQREAACEKLQSSLEQAGLQVDAFGGEKLASEFEQSKAEVHNIQQDIAKKTALIEVNQSEIDAQTGVAEQAQQAERALQAARQRLAVQQRDADAVKLLYEVLQRHRNQARERYARPLGQKLSQLAPYVYGSEVEFEFDQNLSVTARSAQDGHLGLDRLSVGAREQLAVLIRIALAMIAGGEDTSLVLDDPLGASDPARIGSMSALLAKMAEKQQVIIMTCQPERFQKVPGRQAHSLAELARYY</sequence>
<evidence type="ECO:0000313" key="4">
    <source>
        <dbReference type="Proteomes" id="UP000271426"/>
    </source>
</evidence>
<dbReference type="PANTHER" id="PTHR41259:SF1">
    <property type="entry name" value="DOUBLE-STRAND BREAK REPAIR RAD50 ATPASE, PUTATIVE-RELATED"/>
    <property type="match status" value="1"/>
</dbReference>
<dbReference type="Proteomes" id="UP000271426">
    <property type="component" value="Chromosome"/>
</dbReference>
<evidence type="ECO:0000313" key="3">
    <source>
        <dbReference type="EMBL" id="AZA09509.1"/>
    </source>
</evidence>
<dbReference type="Pfam" id="PF13476">
    <property type="entry name" value="AAA_23"/>
    <property type="match status" value="1"/>
</dbReference>
<feature type="coiled-coil region" evidence="1">
    <location>
        <begin position="686"/>
        <end position="713"/>
    </location>
</feature>
<protein>
    <submittedName>
        <fullName evidence="3">Chromosome segregation protein</fullName>
    </submittedName>
</protein>
<evidence type="ECO:0000256" key="1">
    <source>
        <dbReference type="SAM" id="Coils"/>
    </source>
</evidence>
<dbReference type="PANTHER" id="PTHR41259">
    <property type="entry name" value="DOUBLE-STRAND BREAK REPAIR RAD50 ATPASE, PUTATIVE-RELATED"/>
    <property type="match status" value="1"/>
</dbReference>